<evidence type="ECO:0000256" key="1">
    <source>
        <dbReference type="SAM" id="MobiDB-lite"/>
    </source>
</evidence>
<dbReference type="AlphaFoldDB" id="A0A803PUB7"/>
<feature type="compositionally biased region" description="Low complexity" evidence="1">
    <location>
        <begin position="34"/>
        <end position="45"/>
    </location>
</feature>
<protein>
    <submittedName>
        <fullName evidence="2">Uncharacterized protein</fullName>
    </submittedName>
</protein>
<dbReference type="EnsemblPlants" id="evm.model.06.1405">
    <property type="protein sequence ID" value="cds.evm.model.06.1405"/>
    <property type="gene ID" value="evm.TU.06.1405"/>
</dbReference>
<evidence type="ECO:0000313" key="2">
    <source>
        <dbReference type="EnsemblPlants" id="cds.evm.model.06.1405"/>
    </source>
</evidence>
<feature type="region of interest" description="Disordered" evidence="1">
    <location>
        <begin position="1"/>
        <end position="122"/>
    </location>
</feature>
<proteinExistence type="predicted"/>
<evidence type="ECO:0000313" key="3">
    <source>
        <dbReference type="Proteomes" id="UP000596661"/>
    </source>
</evidence>
<accession>A0A803PUB7</accession>
<organism evidence="2 3">
    <name type="scientific">Cannabis sativa</name>
    <name type="common">Hemp</name>
    <name type="synonym">Marijuana</name>
    <dbReference type="NCBI Taxonomy" id="3483"/>
    <lineage>
        <taxon>Eukaryota</taxon>
        <taxon>Viridiplantae</taxon>
        <taxon>Streptophyta</taxon>
        <taxon>Embryophyta</taxon>
        <taxon>Tracheophyta</taxon>
        <taxon>Spermatophyta</taxon>
        <taxon>Magnoliopsida</taxon>
        <taxon>eudicotyledons</taxon>
        <taxon>Gunneridae</taxon>
        <taxon>Pentapetalae</taxon>
        <taxon>rosids</taxon>
        <taxon>fabids</taxon>
        <taxon>Rosales</taxon>
        <taxon>Cannabaceae</taxon>
        <taxon>Cannabis</taxon>
    </lineage>
</organism>
<reference evidence="2" key="1">
    <citation type="submission" date="2018-11" db="EMBL/GenBank/DDBJ databases">
        <authorList>
            <person name="Grassa J C."/>
        </authorList>
    </citation>
    <scope>NUCLEOTIDE SEQUENCE [LARGE SCALE GENOMIC DNA]</scope>
</reference>
<reference evidence="2" key="2">
    <citation type="submission" date="2021-03" db="UniProtKB">
        <authorList>
            <consortium name="EnsemblPlants"/>
        </authorList>
    </citation>
    <scope>IDENTIFICATION</scope>
</reference>
<sequence length="134" mass="14790">MVATRTTINKSSVRDRDTPMDDVIPPTGHAKQENNNTKKTNPTNPRTSYPARNKGKCVMGEPTKKIAPIAPQNNMNAANQPMQKKKAANAPEQGHPIDPQGKVARGDRPSAQVERPTTRGWKNCPRILLTRVMD</sequence>
<dbReference type="Proteomes" id="UP000596661">
    <property type="component" value="Chromosome 6"/>
</dbReference>
<dbReference type="Gramene" id="evm.model.06.1405">
    <property type="protein sequence ID" value="cds.evm.model.06.1405"/>
    <property type="gene ID" value="evm.TU.06.1405"/>
</dbReference>
<dbReference type="EMBL" id="UZAU01000606">
    <property type="status" value="NOT_ANNOTATED_CDS"/>
    <property type="molecule type" value="Genomic_DNA"/>
</dbReference>
<name>A0A803PUB7_CANSA</name>
<feature type="compositionally biased region" description="Low complexity" evidence="1">
    <location>
        <begin position="66"/>
        <end position="82"/>
    </location>
</feature>
<feature type="compositionally biased region" description="Polar residues" evidence="1">
    <location>
        <begin position="1"/>
        <end position="11"/>
    </location>
</feature>
<keyword evidence="3" id="KW-1185">Reference proteome</keyword>